<organism evidence="1 2">
    <name type="scientific">Sorangium cellulosum So0157-2</name>
    <dbReference type="NCBI Taxonomy" id="1254432"/>
    <lineage>
        <taxon>Bacteria</taxon>
        <taxon>Pseudomonadati</taxon>
        <taxon>Myxococcota</taxon>
        <taxon>Polyangia</taxon>
        <taxon>Polyangiales</taxon>
        <taxon>Polyangiaceae</taxon>
        <taxon>Sorangium</taxon>
    </lineage>
</organism>
<name>S4Y4K1_SORCE</name>
<dbReference type="EMBL" id="CP003969">
    <property type="protein sequence ID" value="AGP39135.1"/>
    <property type="molecule type" value="Genomic_DNA"/>
</dbReference>
<gene>
    <name evidence="1" type="ORF">SCE1572_34440</name>
</gene>
<dbReference type="Proteomes" id="UP000014803">
    <property type="component" value="Chromosome"/>
</dbReference>
<protein>
    <submittedName>
        <fullName evidence="1">Uncharacterized protein</fullName>
    </submittedName>
</protein>
<accession>S4Y4K1</accession>
<sequence>MRRAGGVPVRAAGIVTPGRPCHTSMPVFGGEDGRRGAWFAGAASSGLAAVAAGADAGGCVGRAPGRAPDCAGAPGRCPAGGGCVGREAPCAGAGAGAEGAACGRA</sequence>
<proteinExistence type="predicted"/>
<evidence type="ECO:0000313" key="2">
    <source>
        <dbReference type="Proteomes" id="UP000014803"/>
    </source>
</evidence>
<dbReference type="HOGENOM" id="CLU_2234831_0_0_7"/>
<dbReference type="AlphaFoldDB" id="S4Y4K1"/>
<evidence type="ECO:0000313" key="1">
    <source>
        <dbReference type="EMBL" id="AGP39135.1"/>
    </source>
</evidence>
<dbReference type="KEGG" id="scu:SCE1572_34440"/>
<reference evidence="1 2" key="1">
    <citation type="journal article" date="2013" name="Sci. Rep.">
        <title>Extraordinary expansion of a Sorangium cellulosum genome from an alkaline milieu.</title>
        <authorList>
            <person name="Han K."/>
            <person name="Li Z.F."/>
            <person name="Peng R."/>
            <person name="Zhu L.P."/>
            <person name="Zhou T."/>
            <person name="Wang L.G."/>
            <person name="Li S.G."/>
            <person name="Zhang X.B."/>
            <person name="Hu W."/>
            <person name="Wu Z.H."/>
            <person name="Qin N."/>
            <person name="Li Y.Z."/>
        </authorList>
    </citation>
    <scope>NUCLEOTIDE SEQUENCE [LARGE SCALE GENOMIC DNA]</scope>
    <source>
        <strain evidence="1 2">So0157-2</strain>
    </source>
</reference>
<dbReference type="STRING" id="1254432.SCE1572_34440"/>